<keyword evidence="4" id="KW-1185">Reference proteome</keyword>
<evidence type="ECO:0000313" key="3">
    <source>
        <dbReference type="EMBL" id="PTX46727.1"/>
    </source>
</evidence>
<name>A0A2T6ASC4_9RHOB</name>
<dbReference type="EMBL" id="QBKN01000015">
    <property type="protein sequence ID" value="PTX46727.1"/>
    <property type="molecule type" value="Genomic_DNA"/>
</dbReference>
<evidence type="ECO:0000256" key="1">
    <source>
        <dbReference type="SAM" id="Phobius"/>
    </source>
</evidence>
<comment type="caution">
    <text evidence="3">The sequence shown here is derived from an EMBL/GenBank/DDBJ whole genome shotgun (WGS) entry which is preliminary data.</text>
</comment>
<feature type="domain" description="DUF4396" evidence="2">
    <location>
        <begin position="81"/>
        <end position="212"/>
    </location>
</feature>
<feature type="transmembrane region" description="Helical" evidence="1">
    <location>
        <begin position="89"/>
        <end position="112"/>
    </location>
</feature>
<feature type="transmembrane region" description="Helical" evidence="1">
    <location>
        <begin position="12"/>
        <end position="34"/>
    </location>
</feature>
<feature type="transmembrane region" description="Helical" evidence="1">
    <location>
        <begin position="184"/>
        <end position="206"/>
    </location>
</feature>
<keyword evidence="1" id="KW-0812">Transmembrane</keyword>
<keyword evidence="1" id="KW-0472">Membrane</keyword>
<protein>
    <submittedName>
        <fullName evidence="3">Uncharacterized protein DUF4396</fullName>
    </submittedName>
</protein>
<feature type="transmembrane region" description="Helical" evidence="1">
    <location>
        <begin position="118"/>
        <end position="138"/>
    </location>
</feature>
<evidence type="ECO:0000313" key="4">
    <source>
        <dbReference type="Proteomes" id="UP000244069"/>
    </source>
</evidence>
<organism evidence="3 4">
    <name type="scientific">Allosediminivita pacifica</name>
    <dbReference type="NCBI Taxonomy" id="1267769"/>
    <lineage>
        <taxon>Bacteria</taxon>
        <taxon>Pseudomonadati</taxon>
        <taxon>Pseudomonadota</taxon>
        <taxon>Alphaproteobacteria</taxon>
        <taxon>Rhodobacterales</taxon>
        <taxon>Paracoccaceae</taxon>
        <taxon>Allosediminivita</taxon>
    </lineage>
</organism>
<dbReference type="InterPro" id="IPR025509">
    <property type="entry name" value="DUF4396"/>
</dbReference>
<evidence type="ECO:0000259" key="2">
    <source>
        <dbReference type="Pfam" id="PF14342"/>
    </source>
</evidence>
<feature type="transmembrane region" description="Helical" evidence="1">
    <location>
        <begin position="46"/>
        <end position="68"/>
    </location>
</feature>
<dbReference type="AlphaFoldDB" id="A0A2T6ASC4"/>
<dbReference type="Pfam" id="PF14342">
    <property type="entry name" value="DUF4396"/>
    <property type="match status" value="1"/>
</dbReference>
<dbReference type="Proteomes" id="UP000244069">
    <property type="component" value="Unassembled WGS sequence"/>
</dbReference>
<feature type="transmembrane region" description="Helical" evidence="1">
    <location>
        <begin position="159"/>
        <end position="178"/>
    </location>
</feature>
<accession>A0A2T6ASC4</accession>
<keyword evidence="1" id="KW-1133">Transmembrane helix</keyword>
<proteinExistence type="predicted"/>
<reference evidence="3 4" key="1">
    <citation type="submission" date="2018-04" db="EMBL/GenBank/DDBJ databases">
        <title>Genomic Encyclopedia of Archaeal and Bacterial Type Strains, Phase II (KMG-II): from individual species to whole genera.</title>
        <authorList>
            <person name="Goeker M."/>
        </authorList>
    </citation>
    <scope>NUCLEOTIDE SEQUENCE [LARGE SCALE GENOMIC DNA]</scope>
    <source>
        <strain evidence="3 4">DSM 29329</strain>
    </source>
</reference>
<gene>
    <name evidence="3" type="ORF">C8N44_11595</name>
</gene>
<sequence>MCSAFMQTLTAILSSPWFLIIWAALVIPCQIVLIRDLTRNNTHLMSLMKVVWVLTVLYSGPFGLLVYWRCGRKEIPDDGLWRRAFRSVAHCYSGCGMGEIVGLIIAVGLLQLGNWGTAAITFTLAYVAGYALTVGPLLQGGEKLGTALKDAVISETPSIAVMEVVAIGVDMTLAGEAGLGDIRFWSSLIVSLTCGLIAAYPVNVLLIRKGVKEGMMDPRMTDHAHHH</sequence>